<proteinExistence type="predicted"/>
<sequence>MENAEHVVAIGTAVVGGKHSIVQQRSVEVPDLQAEDRIPVVPELDKALDIERGILIPCRPVLAQDLNQIFIAIDFI</sequence>
<dbReference type="AlphaFoldDB" id="A0A228IJF6"/>
<reference evidence="2" key="1">
    <citation type="submission" date="2017-06" db="EMBL/GenBank/DDBJ databases">
        <authorList>
            <person name="LiPuma J."/>
            <person name="Spilker T."/>
        </authorList>
    </citation>
    <scope>NUCLEOTIDE SEQUENCE [LARGE SCALE GENOMIC DNA]</scope>
    <source>
        <strain evidence="2">AU17325</strain>
    </source>
</reference>
<comment type="caution">
    <text evidence="1">The sequence shown here is derived from an EMBL/GenBank/DDBJ whole genome shotgun (WGS) entry which is preliminary data.</text>
</comment>
<gene>
    <name evidence="1" type="ORF">CFB84_24925</name>
</gene>
<name>A0A228IJF6_9BURK</name>
<dbReference type="EMBL" id="NKFA01000008">
    <property type="protein sequence ID" value="OXI42456.1"/>
    <property type="molecule type" value="Genomic_DNA"/>
</dbReference>
<accession>A0A228IJF6</accession>
<reference evidence="1 2" key="2">
    <citation type="submission" date="2017-08" db="EMBL/GenBank/DDBJ databases">
        <title>WGS of novel Burkholderia cepaca complex species.</title>
        <authorList>
            <person name="Lipuma J."/>
            <person name="Spilker T."/>
        </authorList>
    </citation>
    <scope>NUCLEOTIDE SEQUENCE [LARGE SCALE GENOMIC DNA]</scope>
    <source>
        <strain evidence="1 2">AU17325</strain>
    </source>
</reference>
<protein>
    <submittedName>
        <fullName evidence="1">Uncharacterized protein</fullName>
    </submittedName>
</protein>
<organism evidence="1 2">
    <name type="scientific">Burkholderia aenigmatica</name>
    <dbReference type="NCBI Taxonomy" id="2015348"/>
    <lineage>
        <taxon>Bacteria</taxon>
        <taxon>Pseudomonadati</taxon>
        <taxon>Pseudomonadota</taxon>
        <taxon>Betaproteobacteria</taxon>
        <taxon>Burkholderiales</taxon>
        <taxon>Burkholderiaceae</taxon>
        <taxon>Burkholderia</taxon>
        <taxon>Burkholderia cepacia complex</taxon>
    </lineage>
</organism>
<dbReference type="Proteomes" id="UP000214600">
    <property type="component" value="Unassembled WGS sequence"/>
</dbReference>
<evidence type="ECO:0000313" key="2">
    <source>
        <dbReference type="Proteomes" id="UP000214600"/>
    </source>
</evidence>
<evidence type="ECO:0000313" key="1">
    <source>
        <dbReference type="EMBL" id="OXI42456.1"/>
    </source>
</evidence>